<accession>A0A8X6U4B4</accession>
<organism evidence="1 2">
    <name type="scientific">Nephila pilipes</name>
    <name type="common">Giant wood spider</name>
    <name type="synonym">Nephila maculata</name>
    <dbReference type="NCBI Taxonomy" id="299642"/>
    <lineage>
        <taxon>Eukaryota</taxon>
        <taxon>Metazoa</taxon>
        <taxon>Ecdysozoa</taxon>
        <taxon>Arthropoda</taxon>
        <taxon>Chelicerata</taxon>
        <taxon>Arachnida</taxon>
        <taxon>Araneae</taxon>
        <taxon>Araneomorphae</taxon>
        <taxon>Entelegynae</taxon>
        <taxon>Araneoidea</taxon>
        <taxon>Nephilidae</taxon>
        <taxon>Nephila</taxon>
    </lineage>
</organism>
<name>A0A8X6U4B4_NEPPI</name>
<dbReference type="EMBL" id="BMAW01022663">
    <property type="protein sequence ID" value="GFT78881.1"/>
    <property type="molecule type" value="Genomic_DNA"/>
</dbReference>
<gene>
    <name evidence="1" type="ORF">NPIL_564451</name>
</gene>
<reference evidence="1" key="1">
    <citation type="submission" date="2020-08" db="EMBL/GenBank/DDBJ databases">
        <title>Multicomponent nature underlies the extraordinary mechanical properties of spider dragline silk.</title>
        <authorList>
            <person name="Kono N."/>
            <person name="Nakamura H."/>
            <person name="Mori M."/>
            <person name="Yoshida Y."/>
            <person name="Ohtoshi R."/>
            <person name="Malay A.D."/>
            <person name="Moran D.A.P."/>
            <person name="Tomita M."/>
            <person name="Numata K."/>
            <person name="Arakawa K."/>
        </authorList>
    </citation>
    <scope>NUCLEOTIDE SEQUENCE</scope>
</reference>
<dbReference type="AlphaFoldDB" id="A0A8X6U4B4"/>
<proteinExistence type="predicted"/>
<protein>
    <submittedName>
        <fullName evidence="1">Uncharacterized protein</fullName>
    </submittedName>
</protein>
<evidence type="ECO:0000313" key="1">
    <source>
        <dbReference type="EMBL" id="GFT78881.1"/>
    </source>
</evidence>
<dbReference type="Proteomes" id="UP000887013">
    <property type="component" value="Unassembled WGS sequence"/>
</dbReference>
<evidence type="ECO:0000313" key="2">
    <source>
        <dbReference type="Proteomes" id="UP000887013"/>
    </source>
</evidence>
<comment type="caution">
    <text evidence="1">The sequence shown here is derived from an EMBL/GenBank/DDBJ whole genome shotgun (WGS) entry which is preliminary data.</text>
</comment>
<keyword evidence="2" id="KW-1185">Reference proteome</keyword>
<sequence>MPRISNSLTSPLCGCGFGAGRPRHFFLLRKPLNNRLVLPFPPRQPFRREDLVIWRNRTCLSLSAYDADNLAALFHAPSAPTPPYAEFTSRRFETNDFFFPSPNWRGVGSKGVDRTRFLREESVKSLGRVNDFFYENRLRGARNTFNKCCGAVSCKITGAFTRLRDLI</sequence>